<sequence>MILSLLLPLIAQVGPSVGVGAGGSLPQAPLEIPRKKAEAAAPPAPLTPAAQCRKLLAGNPAEAQAYAEKWLKDLKGSARVEPGQCLGMALAAQGEWDEAEAAFAEARELTPANEPANRARLGGMAGNALLAAGKPEAALARLDQAHGEALGAADPRLAGEISIDRARALVALKRDGDAATALATARTNAADNGQGWLLSATLSRRQGKLAEAQQQIQVAAQLMPLDPEVGLEAGVIAVLAGNEGAARRSWLSVVKAAPGSETARTAQSYLDQLGPDPAPSGR</sequence>
<keyword evidence="5" id="KW-1185">Reference proteome</keyword>
<accession>A0A5B8S563</accession>
<gene>
    <name evidence="4" type="ORF">FRF71_05115</name>
</gene>
<dbReference type="RefSeq" id="WP_147089543.1">
    <property type="nucleotide sequence ID" value="NZ_BAABJD010000001.1"/>
</dbReference>
<protein>
    <submittedName>
        <fullName evidence="4">Tetratricopeptide repeat protein</fullName>
    </submittedName>
</protein>
<keyword evidence="1" id="KW-0677">Repeat</keyword>
<dbReference type="PROSITE" id="PS50005">
    <property type="entry name" value="TPR"/>
    <property type="match status" value="1"/>
</dbReference>
<dbReference type="InterPro" id="IPR019734">
    <property type="entry name" value="TPR_rpt"/>
</dbReference>
<dbReference type="KEGG" id="ngf:FRF71_05115"/>
<reference evidence="4 5" key="1">
    <citation type="journal article" date="2013" name="J. Microbiol. Biotechnol.">
        <title>Novosphingobium ginsenosidimutans sp. nov., with the ability to convert ginsenoside.</title>
        <authorList>
            <person name="Kim J.K."/>
            <person name="He D."/>
            <person name="Liu Q.M."/>
            <person name="Park H.Y."/>
            <person name="Jung M.S."/>
            <person name="Yoon M.H."/>
            <person name="Kim S.C."/>
            <person name="Im W.T."/>
        </authorList>
    </citation>
    <scope>NUCLEOTIDE SEQUENCE [LARGE SCALE GENOMIC DNA]</scope>
    <source>
        <strain evidence="4 5">FW-6</strain>
    </source>
</reference>
<organism evidence="4 5">
    <name type="scientific">Novosphingobium ginsenosidimutans</name>
    <dbReference type="NCBI Taxonomy" id="1176536"/>
    <lineage>
        <taxon>Bacteria</taxon>
        <taxon>Pseudomonadati</taxon>
        <taxon>Pseudomonadota</taxon>
        <taxon>Alphaproteobacteria</taxon>
        <taxon>Sphingomonadales</taxon>
        <taxon>Sphingomonadaceae</taxon>
        <taxon>Novosphingobium</taxon>
    </lineage>
</organism>
<dbReference type="SUPFAM" id="SSF48452">
    <property type="entry name" value="TPR-like"/>
    <property type="match status" value="1"/>
</dbReference>
<keyword evidence="2 3" id="KW-0802">TPR repeat</keyword>
<evidence type="ECO:0000313" key="4">
    <source>
        <dbReference type="EMBL" id="QEA15565.1"/>
    </source>
</evidence>
<dbReference type="InterPro" id="IPR011990">
    <property type="entry name" value="TPR-like_helical_dom_sf"/>
</dbReference>
<dbReference type="InterPro" id="IPR013105">
    <property type="entry name" value="TPR_2"/>
</dbReference>
<dbReference type="EMBL" id="CP042345">
    <property type="protein sequence ID" value="QEA15565.1"/>
    <property type="molecule type" value="Genomic_DNA"/>
</dbReference>
<dbReference type="Pfam" id="PF07719">
    <property type="entry name" value="TPR_2"/>
    <property type="match status" value="1"/>
</dbReference>
<dbReference type="AlphaFoldDB" id="A0A5B8S563"/>
<evidence type="ECO:0000256" key="1">
    <source>
        <dbReference type="ARBA" id="ARBA00022737"/>
    </source>
</evidence>
<name>A0A5B8S563_9SPHN</name>
<feature type="repeat" description="TPR" evidence="3">
    <location>
        <begin position="80"/>
        <end position="113"/>
    </location>
</feature>
<evidence type="ECO:0000256" key="3">
    <source>
        <dbReference type="PROSITE-ProRule" id="PRU00339"/>
    </source>
</evidence>
<dbReference type="Gene3D" id="1.25.40.10">
    <property type="entry name" value="Tetratricopeptide repeat domain"/>
    <property type="match status" value="2"/>
</dbReference>
<evidence type="ECO:0000313" key="5">
    <source>
        <dbReference type="Proteomes" id="UP000321172"/>
    </source>
</evidence>
<evidence type="ECO:0000256" key="2">
    <source>
        <dbReference type="ARBA" id="ARBA00022803"/>
    </source>
</evidence>
<dbReference type="Proteomes" id="UP000321172">
    <property type="component" value="Chromosome"/>
</dbReference>
<dbReference type="OrthoDB" id="7566477at2"/>
<proteinExistence type="predicted"/>